<dbReference type="OrthoDB" id="5705755at2"/>
<dbReference type="InterPro" id="IPR011990">
    <property type="entry name" value="TPR-like_helical_dom_sf"/>
</dbReference>
<dbReference type="HOGENOM" id="CLU_611016_0_0_6"/>
<dbReference type="RefSeq" id="WP_015820149.1">
    <property type="nucleotide sequence ID" value="NC_012997.1"/>
</dbReference>
<organism evidence="2 3">
    <name type="scientific">Teredinibacter turnerae (strain ATCC 39867 / T7901)</name>
    <dbReference type="NCBI Taxonomy" id="377629"/>
    <lineage>
        <taxon>Bacteria</taxon>
        <taxon>Pseudomonadati</taxon>
        <taxon>Pseudomonadota</taxon>
        <taxon>Gammaproteobacteria</taxon>
        <taxon>Cellvibrionales</taxon>
        <taxon>Cellvibrionaceae</taxon>
        <taxon>Teredinibacter</taxon>
    </lineage>
</organism>
<gene>
    <name evidence="2" type="ordered locus">TERTU_0752</name>
</gene>
<evidence type="ECO:0000256" key="1">
    <source>
        <dbReference type="SAM" id="SignalP"/>
    </source>
</evidence>
<dbReference type="STRING" id="377629.TERTU_0752"/>
<protein>
    <submittedName>
        <fullName evidence="2">Lipoprotein</fullName>
    </submittedName>
</protein>
<reference evidence="2 3" key="1">
    <citation type="journal article" date="2009" name="PLoS ONE">
        <title>The complete genome of Teredinibacter turnerae T7901: an intracellular endosymbiont of marine wood-boring bivalves (shipworms).</title>
        <authorList>
            <person name="Yang J.C."/>
            <person name="Madupu R."/>
            <person name="Durkin A.S."/>
            <person name="Ekborg N.A."/>
            <person name="Pedamallu C.S."/>
            <person name="Hostetler J.B."/>
            <person name="Radune D."/>
            <person name="Toms B.S."/>
            <person name="Henrissat B."/>
            <person name="Coutinho P.M."/>
            <person name="Schwarz S."/>
            <person name="Field L."/>
            <person name="Trindade-Silva A.E."/>
            <person name="Soares C.A.G."/>
            <person name="Elshahawi S."/>
            <person name="Hanora A."/>
            <person name="Schmidt E.W."/>
            <person name="Haygood M.G."/>
            <person name="Posfai J."/>
            <person name="Benner J."/>
            <person name="Madinger C."/>
            <person name="Nove J."/>
            <person name="Anton B."/>
            <person name="Chaudhary K."/>
            <person name="Foster J."/>
            <person name="Holman A."/>
            <person name="Kumar S."/>
            <person name="Lessard P.A."/>
            <person name="Luyten Y.A."/>
            <person name="Slatko B."/>
            <person name="Wood N."/>
            <person name="Wu B."/>
            <person name="Teplitski M."/>
            <person name="Mougous J.D."/>
            <person name="Ward N."/>
            <person name="Eisen J.A."/>
            <person name="Badger J.H."/>
            <person name="Distel D.L."/>
        </authorList>
    </citation>
    <scope>NUCLEOTIDE SEQUENCE [LARGE SCALE GENOMIC DNA]</scope>
    <source>
        <strain evidence="3">ATCC 39867 / T7901</strain>
    </source>
</reference>
<evidence type="ECO:0000313" key="2">
    <source>
        <dbReference type="EMBL" id="ACR14034.1"/>
    </source>
</evidence>
<keyword evidence="1" id="KW-0732">Signal</keyword>
<dbReference type="EMBL" id="CP001614">
    <property type="protein sequence ID" value="ACR14034.1"/>
    <property type="molecule type" value="Genomic_DNA"/>
</dbReference>
<dbReference type="eggNOG" id="COG0457">
    <property type="taxonomic scope" value="Bacteria"/>
</dbReference>
<keyword evidence="3" id="KW-1185">Reference proteome</keyword>
<dbReference type="KEGG" id="ttu:TERTU_0752"/>
<sequence>MKLFFRWILPALATVFLAACGSVSTKSPLEPNSVGEQANKIEAGMNAYRDYHNGGTVKDLARARSLLGEAHESAPLNPMVQKFYYLAEFFNCIETAGDGLLDLVVLYRSLSPVVQRETPPPWRISYALIADTDSRRETIDPVLRALLKEEPFNASSWYMASKYYESQKAYWMSLAAAKRAVTLNSDTASYLYRYGEAVNDILQESPCSYDESAYARTAASYISRAAAKDPQQLYVDNSALQYLRLGLFPLAYSQAKKAWELEKNWWTATHYVQAALLTQHYNEAGPVIVYLQETHDDSQALVFEAQRQLGLGDKAAALLAVTQQQNKFSALYEKNAVKATLQHIQLAWVEALITQGGLNLGVDDVAVQSGWLQQIIDHIQQPIDASELMEAAATSCMETGAHFYQAISLWKSGALSDARTELSSTAKSKATLFDEYIWARILLEAKLL</sequence>
<dbReference type="PROSITE" id="PS51257">
    <property type="entry name" value="PROKAR_LIPOPROTEIN"/>
    <property type="match status" value="1"/>
</dbReference>
<feature type="chain" id="PRO_5002946546" evidence="1">
    <location>
        <begin position="19"/>
        <end position="448"/>
    </location>
</feature>
<feature type="signal peptide" evidence="1">
    <location>
        <begin position="1"/>
        <end position="18"/>
    </location>
</feature>
<evidence type="ECO:0000313" key="3">
    <source>
        <dbReference type="Proteomes" id="UP000009080"/>
    </source>
</evidence>
<name>C5BPE3_TERTT</name>
<accession>C5BPE3</accession>
<proteinExistence type="predicted"/>
<keyword evidence="2" id="KW-0449">Lipoprotein</keyword>
<dbReference type="Proteomes" id="UP000009080">
    <property type="component" value="Chromosome"/>
</dbReference>
<dbReference type="Gene3D" id="1.25.40.10">
    <property type="entry name" value="Tetratricopeptide repeat domain"/>
    <property type="match status" value="1"/>
</dbReference>
<dbReference type="AlphaFoldDB" id="C5BPE3"/>